<feature type="compositionally biased region" description="Polar residues" evidence="4">
    <location>
        <begin position="195"/>
        <end position="204"/>
    </location>
</feature>
<evidence type="ECO:0000256" key="2">
    <source>
        <dbReference type="ARBA" id="ARBA00022771"/>
    </source>
</evidence>
<evidence type="ECO:0000256" key="1">
    <source>
        <dbReference type="ARBA" id="ARBA00022723"/>
    </source>
</evidence>
<evidence type="ECO:0000256" key="3">
    <source>
        <dbReference type="ARBA" id="ARBA00022833"/>
    </source>
</evidence>
<keyword evidence="6" id="KW-1185">Reference proteome</keyword>
<dbReference type="EMBL" id="CATNWA010017089">
    <property type="protein sequence ID" value="CAI9597864.1"/>
    <property type="molecule type" value="Genomic_DNA"/>
</dbReference>
<feature type="region of interest" description="Disordered" evidence="4">
    <location>
        <begin position="323"/>
        <end position="362"/>
    </location>
</feature>
<comment type="caution">
    <text evidence="5">The sequence shown here is derived from an EMBL/GenBank/DDBJ whole genome shotgun (WGS) entry which is preliminary data.</text>
</comment>
<feature type="compositionally biased region" description="Polar residues" evidence="4">
    <location>
        <begin position="617"/>
        <end position="641"/>
    </location>
</feature>
<feature type="compositionally biased region" description="Basic and acidic residues" evidence="4">
    <location>
        <begin position="575"/>
        <end position="589"/>
    </location>
</feature>
<evidence type="ECO:0000313" key="6">
    <source>
        <dbReference type="Proteomes" id="UP001162483"/>
    </source>
</evidence>
<feature type="region of interest" description="Disordered" evidence="4">
    <location>
        <begin position="227"/>
        <end position="246"/>
    </location>
</feature>
<name>A0ABN9FLL7_9NEOB</name>
<protein>
    <submittedName>
        <fullName evidence="5">Uncharacterized protein</fullName>
    </submittedName>
</protein>
<feature type="region of interest" description="Disordered" evidence="4">
    <location>
        <begin position="465"/>
        <end position="523"/>
    </location>
</feature>
<feature type="compositionally biased region" description="Basic and acidic residues" evidence="4">
    <location>
        <begin position="133"/>
        <end position="148"/>
    </location>
</feature>
<dbReference type="InterPro" id="IPR052445">
    <property type="entry name" value="ZnF-G_patch_domain"/>
</dbReference>
<reference evidence="5" key="1">
    <citation type="submission" date="2023-05" db="EMBL/GenBank/DDBJ databases">
        <authorList>
            <person name="Stuckert A."/>
        </authorList>
    </citation>
    <scope>NUCLEOTIDE SEQUENCE</scope>
</reference>
<dbReference type="Proteomes" id="UP001162483">
    <property type="component" value="Unassembled WGS sequence"/>
</dbReference>
<feature type="compositionally biased region" description="Polar residues" evidence="4">
    <location>
        <begin position="235"/>
        <end position="246"/>
    </location>
</feature>
<keyword evidence="1" id="KW-0479">Metal-binding</keyword>
<feature type="compositionally biased region" description="Basic and acidic residues" evidence="4">
    <location>
        <begin position="323"/>
        <end position="339"/>
    </location>
</feature>
<dbReference type="PANTHER" id="PTHR17614">
    <property type="entry name" value="ZINC FINGER-CONTAINING"/>
    <property type="match status" value="1"/>
</dbReference>
<feature type="region of interest" description="Disordered" evidence="4">
    <location>
        <begin position="896"/>
        <end position="916"/>
    </location>
</feature>
<evidence type="ECO:0000256" key="4">
    <source>
        <dbReference type="SAM" id="MobiDB-lite"/>
    </source>
</evidence>
<keyword evidence="2" id="KW-0863">Zinc-finger</keyword>
<sequence>MCSRDAITSNVEEPKQDILNDREVLKNSSCCYTGNQTQQPPSNSSNVNSRAGVSFCFSKKALLKLDSSASVFNESTEEANECSQFFHHKEKQMSVSFRHYAHVSETAVENSSSSQQDETGTSLADSVAENAEKFKDDKASQENTKEQSEIAQSNITAEMQSPDTTCTDQPSPKEVNVTTETEITSKTPTEVHCQAESSEQETCSNKHTVADAILLEHLSNLLSQKHGEAEGGCNEGNSMAPNDTAPNSIECPTHSLGESVNTNTQAKALSFLSVLSKDGNTILQWPTELVLFTKTQPSISYACNPLYFDFKCSQKIKTRTSKERAAQSKEQNGECKNDCNSRTSGTNTEKGTANENDDWMPKRQRFHLEDRSEKQMELSENYEMATEVTHKAKFSNLQDYRPQMSTDFSHPQNCLDRERHHSRRRRRQSDYSSTSKYIPSKREMKRKRVVYEDQLDFKNKWNNLDKSKKRKHPGRYESEVSWESSDGNKDSDSDTSSRVSAKSSLSRMSSSSSSISSSSTCRHEGIVGRTSTYVASERVSYTDIKHNSDMSSESDCNSEVGGQLKCRCKNKKHKTSGETSRHGNVEHHVCSKHSKSRNRSRKTLDDTGTEPRMNRLLSVQDNGNESSNIVDSRTNTPSASLKETIPPLHFLKSPHITESDNNSDINECLYNSFFPDIPLSLNCRNSTSENTVQHTIAKQTLISEFLSEEEQSTKQAMDNNITHGIGLNNPSHNFFDVSFPPADPSNIALPLHDTITTETNNGMDPVLEILVDNTESKGSQTYNVTLTANTDNSPLDDINLIETECRMDVPVVEPQGQLISQVQTFMQSPDPVHLNFSCGLPSVRYTAGTGSPNTKEEQKRLGPPDIPMRLGPVEGNFKCCYESTMQDYRKIDHNRRFHHKSSPPSSAQTTHNIFTR</sequence>
<evidence type="ECO:0000313" key="5">
    <source>
        <dbReference type="EMBL" id="CAI9597864.1"/>
    </source>
</evidence>
<keyword evidence="3" id="KW-0862">Zinc</keyword>
<organism evidence="5 6">
    <name type="scientific">Staurois parvus</name>
    <dbReference type="NCBI Taxonomy" id="386267"/>
    <lineage>
        <taxon>Eukaryota</taxon>
        <taxon>Metazoa</taxon>
        <taxon>Chordata</taxon>
        <taxon>Craniata</taxon>
        <taxon>Vertebrata</taxon>
        <taxon>Euteleostomi</taxon>
        <taxon>Amphibia</taxon>
        <taxon>Batrachia</taxon>
        <taxon>Anura</taxon>
        <taxon>Neobatrachia</taxon>
        <taxon>Ranoidea</taxon>
        <taxon>Ranidae</taxon>
        <taxon>Staurois</taxon>
    </lineage>
</organism>
<accession>A0ABN9FLL7</accession>
<proteinExistence type="predicted"/>
<feature type="compositionally biased region" description="Low complexity" evidence="4">
    <location>
        <begin position="496"/>
        <end position="519"/>
    </location>
</feature>
<dbReference type="PANTHER" id="PTHR17614:SF12">
    <property type="entry name" value="ZINC FINGER PROTEIN 804B"/>
    <property type="match status" value="1"/>
</dbReference>
<feature type="compositionally biased region" description="Polar residues" evidence="4">
    <location>
        <begin position="902"/>
        <end position="916"/>
    </location>
</feature>
<feature type="region of interest" description="Disordered" evidence="4">
    <location>
        <begin position="402"/>
        <end position="445"/>
    </location>
</feature>
<feature type="compositionally biased region" description="Polar residues" evidence="4">
    <location>
        <begin position="402"/>
        <end position="412"/>
    </location>
</feature>
<feature type="compositionally biased region" description="Polar residues" evidence="4">
    <location>
        <begin position="340"/>
        <end position="354"/>
    </location>
</feature>
<feature type="compositionally biased region" description="Low complexity" evidence="4">
    <location>
        <begin position="178"/>
        <end position="190"/>
    </location>
</feature>
<feature type="region of interest" description="Disordered" evidence="4">
    <location>
        <begin position="133"/>
        <end position="204"/>
    </location>
</feature>
<feature type="compositionally biased region" description="Basic residues" evidence="4">
    <location>
        <begin position="590"/>
        <end position="601"/>
    </location>
</feature>
<gene>
    <name evidence="5" type="ORF">SPARVUS_LOCUS12309195</name>
</gene>
<feature type="region of interest" description="Disordered" evidence="4">
    <location>
        <begin position="847"/>
        <end position="868"/>
    </location>
</feature>
<feature type="region of interest" description="Disordered" evidence="4">
    <location>
        <begin position="569"/>
        <end position="641"/>
    </location>
</feature>
<feature type="compositionally biased region" description="Polar residues" evidence="4">
    <location>
        <begin position="149"/>
        <end position="170"/>
    </location>
</feature>